<dbReference type="EMBL" id="JACBKZ010000012">
    <property type="protein sequence ID" value="KAF5936970.1"/>
    <property type="molecule type" value="Genomic_DNA"/>
</dbReference>
<keyword evidence="2" id="KW-1185">Reference proteome</keyword>
<reference evidence="2" key="1">
    <citation type="journal article" date="2020" name="Nat. Commun.">
        <title>Genome assembly of wild tea tree DASZ reveals pedigree and selection history of tea varieties.</title>
        <authorList>
            <person name="Zhang W."/>
            <person name="Zhang Y."/>
            <person name="Qiu H."/>
            <person name="Guo Y."/>
            <person name="Wan H."/>
            <person name="Zhang X."/>
            <person name="Scossa F."/>
            <person name="Alseekh S."/>
            <person name="Zhang Q."/>
            <person name="Wang P."/>
            <person name="Xu L."/>
            <person name="Schmidt M.H."/>
            <person name="Jia X."/>
            <person name="Li D."/>
            <person name="Zhu A."/>
            <person name="Guo F."/>
            <person name="Chen W."/>
            <person name="Ni D."/>
            <person name="Usadel B."/>
            <person name="Fernie A.R."/>
            <person name="Wen W."/>
        </authorList>
    </citation>
    <scope>NUCLEOTIDE SEQUENCE [LARGE SCALE GENOMIC DNA]</scope>
    <source>
        <strain evidence="2">cv. G240</strain>
    </source>
</reference>
<dbReference type="AlphaFoldDB" id="A0A7J7G877"/>
<evidence type="ECO:0000313" key="2">
    <source>
        <dbReference type="Proteomes" id="UP000593564"/>
    </source>
</evidence>
<gene>
    <name evidence="1" type="ORF">HYC85_024476</name>
</gene>
<protein>
    <submittedName>
        <fullName evidence="1">Uncharacterized protein</fullName>
    </submittedName>
</protein>
<comment type="caution">
    <text evidence="1">The sequence shown here is derived from an EMBL/GenBank/DDBJ whole genome shotgun (WGS) entry which is preliminary data.</text>
</comment>
<dbReference type="Proteomes" id="UP000593564">
    <property type="component" value="Unassembled WGS sequence"/>
</dbReference>
<reference evidence="1 2" key="2">
    <citation type="submission" date="2020-07" db="EMBL/GenBank/DDBJ databases">
        <title>Genome assembly of wild tea tree DASZ reveals pedigree and selection history of tea varieties.</title>
        <authorList>
            <person name="Zhang W."/>
        </authorList>
    </citation>
    <scope>NUCLEOTIDE SEQUENCE [LARGE SCALE GENOMIC DNA]</scope>
    <source>
        <strain evidence="2">cv. G240</strain>
        <tissue evidence="1">Leaf</tissue>
    </source>
</reference>
<sequence>MFDTWTRLSMVCRCLIHVGHGHDTHFEVSVLPSSGVSKKKNVLINHKVTLLQNSSRSSSLAQP</sequence>
<name>A0A7J7G877_CAMSI</name>
<accession>A0A7J7G877</accession>
<organism evidence="1 2">
    <name type="scientific">Camellia sinensis</name>
    <name type="common">Tea plant</name>
    <name type="synonym">Thea sinensis</name>
    <dbReference type="NCBI Taxonomy" id="4442"/>
    <lineage>
        <taxon>Eukaryota</taxon>
        <taxon>Viridiplantae</taxon>
        <taxon>Streptophyta</taxon>
        <taxon>Embryophyta</taxon>
        <taxon>Tracheophyta</taxon>
        <taxon>Spermatophyta</taxon>
        <taxon>Magnoliopsida</taxon>
        <taxon>eudicotyledons</taxon>
        <taxon>Gunneridae</taxon>
        <taxon>Pentapetalae</taxon>
        <taxon>asterids</taxon>
        <taxon>Ericales</taxon>
        <taxon>Theaceae</taxon>
        <taxon>Camellia</taxon>
    </lineage>
</organism>
<proteinExistence type="predicted"/>
<evidence type="ECO:0000313" key="1">
    <source>
        <dbReference type="EMBL" id="KAF5936970.1"/>
    </source>
</evidence>